<dbReference type="EMBL" id="VCDN01000046">
    <property type="protein sequence ID" value="MDX7988159.1"/>
    <property type="molecule type" value="Genomic_DNA"/>
</dbReference>
<dbReference type="SUPFAM" id="SSF81298">
    <property type="entry name" value="Adenylylcyclase toxin (the edema factor)"/>
    <property type="match status" value="1"/>
</dbReference>
<dbReference type="InterPro" id="IPR037017">
    <property type="entry name" value="Anthrax_toxin_edema_cen_sf"/>
</dbReference>
<name>A0ABU4SBI8_9GAMM</name>
<comment type="caution">
    <text evidence="2">The sequence shown here is derived from an EMBL/GenBank/DDBJ whole genome shotgun (WGS) entry which is preliminary data.</text>
</comment>
<evidence type="ECO:0000313" key="3">
    <source>
        <dbReference type="Proteomes" id="UP001271890"/>
    </source>
</evidence>
<dbReference type="InterPro" id="IPR005165">
    <property type="entry name" value="Anthrax_toxin_edema_cen"/>
</dbReference>
<dbReference type="RefSeq" id="WP_319930565.1">
    <property type="nucleotide sequence ID" value="NZ_VCDN01000046.1"/>
</dbReference>
<gene>
    <name evidence="2" type="ORF">FE392_12590</name>
</gene>
<dbReference type="Gene3D" id="3.90.1760.10">
    <property type="entry name" value="Anthrax toxin, edema factor, central domain"/>
    <property type="match status" value="1"/>
</dbReference>
<organism evidence="2 3">
    <name type="scientific">Xenorhabdus santafensis</name>
    <dbReference type="NCBI Taxonomy" id="2582833"/>
    <lineage>
        <taxon>Bacteria</taxon>
        <taxon>Pseudomonadati</taxon>
        <taxon>Pseudomonadota</taxon>
        <taxon>Gammaproteobacteria</taxon>
        <taxon>Enterobacterales</taxon>
        <taxon>Morganellaceae</taxon>
        <taxon>Xenorhabdus</taxon>
    </lineage>
</organism>
<proteinExistence type="predicted"/>
<evidence type="ECO:0000313" key="2">
    <source>
        <dbReference type="EMBL" id="MDX7988159.1"/>
    </source>
</evidence>
<reference evidence="3" key="1">
    <citation type="journal article" date="2024" name="Toxins">
        <title>Genome Sequence Analysis of Native Xenorhabdus Strains Isolated from Entomopathogenic Nematodes in Argentina.</title>
        <authorList>
            <person name="Palma L."/>
            <person name="Frizzo L."/>
            <person name="Kaiser S."/>
            <person name="Berry C."/>
            <person name="Caballero P."/>
            <person name="Bode H.B."/>
            <person name="Del Valle E.E."/>
        </authorList>
    </citation>
    <scope>NUCLEOTIDE SEQUENCE [LARGE SCALE GENOMIC DNA]</scope>
    <source>
        <strain evidence="3">12</strain>
    </source>
</reference>
<dbReference type="InterPro" id="IPR035099">
    <property type="entry name" value="Anthrax_toxin_C-terminal"/>
</dbReference>
<dbReference type="Pfam" id="PF03497">
    <property type="entry name" value="Anthrax_toxA"/>
    <property type="match status" value="1"/>
</dbReference>
<sequence>MQTEHNAKEEISQSPNELIAGLASFLGGIDYNHVIILQRYAAASNCIIGIRPVESLAGSLIRDGYPTKSLDIKGKSSTWGPQAGFICEDQSFSKLEGSPSAITKEFTQKVKDCINAGYATSIPLEITSKRLQELMNQNIIKKDCNSQNVNAYFSMREDKRKYSFELVPSNSSQTQEEQYFKVLHKNAPIKVLAPNKQSKPLTADYDLLLVGVHIADYGENDKIIKHDKNAGIHPSCSESNLKNYEKQPDMGVVTRRIMKIINDINVLIAENNLIHHGADTENPFTDPTTNYPAIFVLPKYIAPFNVVCAIKNDDELFDLIQKMRNEDYYTNINPNWPSRFTRIRKQAFTDAINFFKKTPSLPSFLMKNRK</sequence>
<accession>A0ABU4SBI8</accession>
<feature type="domain" description="Anthrax toxin edema factor central" evidence="1">
    <location>
        <begin position="28"/>
        <end position="193"/>
    </location>
</feature>
<dbReference type="Proteomes" id="UP001271890">
    <property type="component" value="Unassembled WGS sequence"/>
</dbReference>
<protein>
    <recommendedName>
        <fullName evidence="1">Anthrax toxin edema factor central domain-containing protein</fullName>
    </recommendedName>
</protein>
<keyword evidence="3" id="KW-1185">Reference proteome</keyword>
<evidence type="ECO:0000259" key="1">
    <source>
        <dbReference type="Pfam" id="PF03497"/>
    </source>
</evidence>